<dbReference type="PROSITE" id="PS52015">
    <property type="entry name" value="TONB_CTD"/>
    <property type="match status" value="1"/>
</dbReference>
<keyword evidence="2" id="KW-0812">Transmembrane</keyword>
<dbReference type="EMBL" id="CP158375">
    <property type="protein sequence ID" value="XDO95893.1"/>
    <property type="molecule type" value="Genomic_DNA"/>
</dbReference>
<evidence type="ECO:0000256" key="2">
    <source>
        <dbReference type="ARBA" id="ARBA00022692"/>
    </source>
</evidence>
<dbReference type="GO" id="GO:0055085">
    <property type="term" value="P:transmembrane transport"/>
    <property type="evidence" value="ECO:0007669"/>
    <property type="project" value="InterPro"/>
</dbReference>
<sequence>MKPSGDQLADAYPPIAQFFEINGHATIRCRVDIRGMLFDCEVVAASPSDLGFGQAALSLTDQFLMRPKTVNGQPVESGTVAIPINFTVPKEDHEDHDFTPPQATKTIAAEHRALVTQFGERVLDPLLVGELDMKLRLELPLITPGVPPATVLKAREAYIAAYDIITPKMKARALEHVAQTYPEEELADVIRFFDTPSGQTFLQNFARMDDYAKSADPAALAALAMELNLFFQSPAGLTFANLTSDLAHLATPYEHQIEVDARRRFCQGRAC</sequence>
<dbReference type="RefSeq" id="WP_369058742.1">
    <property type="nucleotide sequence ID" value="NZ_CP158375.1"/>
</dbReference>
<gene>
    <name evidence="6" type="ORF">ABOZ73_13960</name>
</gene>
<evidence type="ECO:0000256" key="3">
    <source>
        <dbReference type="ARBA" id="ARBA00022989"/>
    </source>
</evidence>
<protein>
    <submittedName>
        <fullName evidence="6">TonB family protein</fullName>
    </submittedName>
</protein>
<feature type="domain" description="TonB C-terminal" evidence="5">
    <location>
        <begin position="1"/>
        <end position="95"/>
    </location>
</feature>
<dbReference type="NCBIfam" id="TIGR01352">
    <property type="entry name" value="tonB_Cterm"/>
    <property type="match status" value="1"/>
</dbReference>
<reference evidence="6" key="1">
    <citation type="submission" date="2024-06" db="EMBL/GenBank/DDBJ databases">
        <title>Caulobacter inopinatus, sp. nov.</title>
        <authorList>
            <person name="Donachie S.P."/>
        </authorList>
    </citation>
    <scope>NUCLEOTIDE SEQUENCE</scope>
    <source>
        <strain evidence="6">73W</strain>
    </source>
</reference>
<dbReference type="SUPFAM" id="SSF74653">
    <property type="entry name" value="TolA/TonB C-terminal domain"/>
    <property type="match status" value="1"/>
</dbReference>
<dbReference type="Gene3D" id="3.30.1150.10">
    <property type="match status" value="1"/>
</dbReference>
<dbReference type="InterPro" id="IPR037682">
    <property type="entry name" value="TonB_C"/>
</dbReference>
<comment type="subcellular location">
    <subcellularLocation>
        <location evidence="1">Membrane</location>
        <topology evidence="1">Single-pass membrane protein</topology>
    </subcellularLocation>
</comment>
<evidence type="ECO:0000256" key="1">
    <source>
        <dbReference type="ARBA" id="ARBA00004167"/>
    </source>
</evidence>
<organism evidence="6">
    <name type="scientific">Caulobacter sp. 73W</name>
    <dbReference type="NCBI Taxonomy" id="3161137"/>
    <lineage>
        <taxon>Bacteria</taxon>
        <taxon>Pseudomonadati</taxon>
        <taxon>Pseudomonadota</taxon>
        <taxon>Alphaproteobacteria</taxon>
        <taxon>Caulobacterales</taxon>
        <taxon>Caulobacteraceae</taxon>
        <taxon>Caulobacter</taxon>
    </lineage>
</organism>
<proteinExistence type="predicted"/>
<dbReference type="AlphaFoldDB" id="A0AB39KQG7"/>
<keyword evidence="4" id="KW-0472">Membrane</keyword>
<dbReference type="InterPro" id="IPR006260">
    <property type="entry name" value="TonB/TolA_C"/>
</dbReference>
<name>A0AB39KQG7_9CAUL</name>
<accession>A0AB39KQG7</accession>
<dbReference type="Pfam" id="PF03544">
    <property type="entry name" value="TonB_C"/>
    <property type="match status" value="1"/>
</dbReference>
<evidence type="ECO:0000259" key="5">
    <source>
        <dbReference type="PROSITE" id="PS52015"/>
    </source>
</evidence>
<dbReference type="GO" id="GO:0016020">
    <property type="term" value="C:membrane"/>
    <property type="evidence" value="ECO:0007669"/>
    <property type="project" value="UniProtKB-SubCell"/>
</dbReference>
<evidence type="ECO:0000313" key="6">
    <source>
        <dbReference type="EMBL" id="XDO95893.1"/>
    </source>
</evidence>
<keyword evidence="3" id="KW-1133">Transmembrane helix</keyword>
<evidence type="ECO:0000256" key="4">
    <source>
        <dbReference type="ARBA" id="ARBA00023136"/>
    </source>
</evidence>